<dbReference type="Pfam" id="PF16035">
    <property type="entry name" value="Chalcone_2"/>
    <property type="match status" value="1"/>
</dbReference>
<evidence type="ECO:0000256" key="3">
    <source>
        <dbReference type="ARBA" id="ARBA00018755"/>
    </source>
</evidence>
<protein>
    <recommendedName>
        <fullName evidence="3">Altered inheritance of mitochondria protein 18, mitochondrial</fullName>
    </recommendedName>
</protein>
<comment type="subcellular location">
    <subcellularLocation>
        <location evidence="1">Mitochondrion</location>
    </subcellularLocation>
</comment>
<dbReference type="OrthoDB" id="18193at2759"/>
<feature type="domain" description="Chalcone isomerase" evidence="6">
    <location>
        <begin position="73"/>
        <end position="272"/>
    </location>
</feature>
<keyword evidence="8" id="KW-1185">Reference proteome</keyword>
<dbReference type="Gene3D" id="3.50.70.10">
    <property type="match status" value="1"/>
</dbReference>
<accession>A0A9P8QDH5</accession>
<evidence type="ECO:0000313" key="8">
    <source>
        <dbReference type="Proteomes" id="UP000774326"/>
    </source>
</evidence>
<gene>
    <name evidence="7" type="ORF">WICPIJ_001497</name>
</gene>
<dbReference type="GO" id="GO:0005739">
    <property type="term" value="C:mitochondrion"/>
    <property type="evidence" value="ECO:0007669"/>
    <property type="project" value="UniProtKB-SubCell"/>
</dbReference>
<dbReference type="InterPro" id="IPR016088">
    <property type="entry name" value="Chalcone_isomerase_3-sand"/>
</dbReference>
<evidence type="ECO:0000256" key="2">
    <source>
        <dbReference type="ARBA" id="ARBA00009111"/>
    </source>
</evidence>
<reference evidence="7" key="2">
    <citation type="submission" date="2021-01" db="EMBL/GenBank/DDBJ databases">
        <authorList>
            <person name="Schikora-Tamarit M.A."/>
        </authorList>
    </citation>
    <scope>NUCLEOTIDE SEQUENCE</scope>
    <source>
        <strain evidence="7">CBS2887</strain>
    </source>
</reference>
<dbReference type="InterPro" id="IPR016087">
    <property type="entry name" value="Chalcone_isomerase"/>
</dbReference>
<dbReference type="SUPFAM" id="SSF54626">
    <property type="entry name" value="Chalcone isomerase"/>
    <property type="match status" value="1"/>
</dbReference>
<sequence length="281" mass="30829">MSFTSRLFTQKSLMRYGAIATAATLAYTATKSSTNSVISLNGKNPLINDTNSVSIPKSGVDPIPLSVNYSTIYQLLGYGSRYVTFLSFRVYNLGLYIAREDIDKIRTVFDSKYLSQAFIDNGNDNTHQQNVHDALKDPVKSKILISNFLDSNVRLLARITPVRNTDFGHLKDGLIKSILASGVKDETLGQGLQELRDVFSRKGSVPKNHNLILERLADGSLKVIYENTGKSATATAEEVETVVMGTVQNPIISKLLFLQYLSGGLSADARDTAIDKISKLV</sequence>
<dbReference type="PANTHER" id="PTHR47284:SF3">
    <property type="entry name" value="FATTY-ACID-BINDING PROTEIN 2"/>
    <property type="match status" value="1"/>
</dbReference>
<dbReference type="EMBL" id="JAEUBG010000761">
    <property type="protein sequence ID" value="KAH3687535.1"/>
    <property type="molecule type" value="Genomic_DNA"/>
</dbReference>
<dbReference type="GO" id="GO:0016872">
    <property type="term" value="F:intramolecular lyase activity"/>
    <property type="evidence" value="ECO:0007669"/>
    <property type="project" value="InterPro"/>
</dbReference>
<dbReference type="InterPro" id="IPR036298">
    <property type="entry name" value="Chalcone_isomerase_sf"/>
</dbReference>
<organism evidence="7 8">
    <name type="scientific">Wickerhamomyces pijperi</name>
    <name type="common">Yeast</name>
    <name type="synonym">Pichia pijperi</name>
    <dbReference type="NCBI Taxonomy" id="599730"/>
    <lineage>
        <taxon>Eukaryota</taxon>
        <taxon>Fungi</taxon>
        <taxon>Dikarya</taxon>
        <taxon>Ascomycota</taxon>
        <taxon>Saccharomycotina</taxon>
        <taxon>Saccharomycetes</taxon>
        <taxon>Phaffomycetales</taxon>
        <taxon>Wickerhamomycetaceae</taxon>
        <taxon>Wickerhamomyces</taxon>
    </lineage>
</organism>
<proteinExistence type="inferred from homology"/>
<keyword evidence="5" id="KW-0496">Mitochondrion</keyword>
<evidence type="ECO:0000256" key="5">
    <source>
        <dbReference type="ARBA" id="ARBA00023128"/>
    </source>
</evidence>
<evidence type="ECO:0000256" key="4">
    <source>
        <dbReference type="ARBA" id="ARBA00022946"/>
    </source>
</evidence>
<dbReference type="Proteomes" id="UP000774326">
    <property type="component" value="Unassembled WGS sequence"/>
</dbReference>
<reference evidence="7" key="1">
    <citation type="journal article" date="2021" name="Open Biol.">
        <title>Shared evolutionary footprints suggest mitochondrial oxidative damage underlies multiple complex I losses in fungi.</title>
        <authorList>
            <person name="Schikora-Tamarit M.A."/>
            <person name="Marcet-Houben M."/>
            <person name="Nosek J."/>
            <person name="Gabaldon T."/>
        </authorList>
    </citation>
    <scope>NUCLEOTIDE SEQUENCE</scope>
    <source>
        <strain evidence="7">CBS2887</strain>
    </source>
</reference>
<evidence type="ECO:0000313" key="7">
    <source>
        <dbReference type="EMBL" id="KAH3687535.1"/>
    </source>
</evidence>
<keyword evidence="4" id="KW-0809">Transit peptide</keyword>
<dbReference type="AlphaFoldDB" id="A0A9P8QDH5"/>
<comment type="similarity">
    <text evidence="2">Belongs to the AIM18/AIM46 family.</text>
</comment>
<name>A0A9P8QDH5_WICPI</name>
<comment type="caution">
    <text evidence="7">The sequence shown here is derived from an EMBL/GenBank/DDBJ whole genome shotgun (WGS) entry which is preliminary data.</text>
</comment>
<dbReference type="PANTHER" id="PTHR47284">
    <property type="entry name" value="FATTY-ACID-BINDING PROTEIN 2"/>
    <property type="match status" value="1"/>
</dbReference>
<evidence type="ECO:0000256" key="1">
    <source>
        <dbReference type="ARBA" id="ARBA00004173"/>
    </source>
</evidence>
<evidence type="ECO:0000259" key="6">
    <source>
        <dbReference type="Pfam" id="PF16035"/>
    </source>
</evidence>